<dbReference type="Proteomes" id="UP000811619">
    <property type="component" value="Unassembled WGS sequence"/>
</dbReference>
<proteinExistence type="predicted"/>
<accession>A0A8K0J2M8</accession>
<comment type="caution">
    <text evidence="1">The sequence shown here is derived from an EMBL/GenBank/DDBJ whole genome shotgun (WGS) entry which is preliminary data.</text>
</comment>
<dbReference type="AlphaFoldDB" id="A0A8K0J2M8"/>
<dbReference type="EMBL" id="SRPY01000709">
    <property type="protein sequence ID" value="KAG5918835.1"/>
    <property type="molecule type" value="Genomic_DNA"/>
</dbReference>
<sequence length="106" mass="11964">MTAAIFPDAKIGKAAVELMLTMPADKVINVMPCDPFKSFFALAEDVEDLERRSAAIPERNNPLLNTRELLISNLYKRRCIEVMIMITDIRAFYSMKGINAGIDRDL</sequence>
<organism evidence="1 2">
    <name type="scientific">Claviceps africana</name>
    <dbReference type="NCBI Taxonomy" id="83212"/>
    <lineage>
        <taxon>Eukaryota</taxon>
        <taxon>Fungi</taxon>
        <taxon>Dikarya</taxon>
        <taxon>Ascomycota</taxon>
        <taxon>Pezizomycotina</taxon>
        <taxon>Sordariomycetes</taxon>
        <taxon>Hypocreomycetidae</taxon>
        <taxon>Hypocreales</taxon>
        <taxon>Clavicipitaceae</taxon>
        <taxon>Claviceps</taxon>
    </lineage>
</organism>
<gene>
    <name evidence="1" type="ORF">E4U42_006723</name>
</gene>
<evidence type="ECO:0000313" key="2">
    <source>
        <dbReference type="Proteomes" id="UP000811619"/>
    </source>
</evidence>
<keyword evidence="2" id="KW-1185">Reference proteome</keyword>
<evidence type="ECO:0000313" key="1">
    <source>
        <dbReference type="EMBL" id="KAG5918835.1"/>
    </source>
</evidence>
<name>A0A8K0J2M8_9HYPO</name>
<reference evidence="1" key="1">
    <citation type="journal article" date="2020" name="bioRxiv">
        <title>Whole genome comparisons of ergot fungi reveals the divergence and evolution of species within the genus Claviceps are the result of varying mechanisms driving genome evolution and host range expansion.</title>
        <authorList>
            <person name="Wyka S.A."/>
            <person name="Mondo S.J."/>
            <person name="Liu M."/>
            <person name="Dettman J."/>
            <person name="Nalam V."/>
            <person name="Broders K.D."/>
        </authorList>
    </citation>
    <scope>NUCLEOTIDE SEQUENCE</scope>
    <source>
        <strain evidence="1">CCC 489</strain>
    </source>
</reference>
<protein>
    <submittedName>
        <fullName evidence="1">Uncharacterized protein</fullName>
    </submittedName>
</protein>